<reference evidence="1" key="1">
    <citation type="journal article" date="2021" name="Proc. Natl. Acad. Sci. U.S.A.">
        <title>A Catalog of Tens of Thousands of Viruses from Human Metagenomes Reveals Hidden Associations with Chronic Diseases.</title>
        <authorList>
            <person name="Tisza M.J."/>
            <person name="Buck C.B."/>
        </authorList>
    </citation>
    <scope>NUCLEOTIDE SEQUENCE</scope>
    <source>
        <strain evidence="1">Ct6d71</strain>
    </source>
</reference>
<protein>
    <submittedName>
        <fullName evidence="1">Uncharacterized protein</fullName>
    </submittedName>
</protein>
<accession>A0A8S5R2T8</accession>
<organism evidence="1">
    <name type="scientific">Siphoviridae sp. ct6d71</name>
    <dbReference type="NCBI Taxonomy" id="2826298"/>
    <lineage>
        <taxon>Viruses</taxon>
        <taxon>Duplodnaviria</taxon>
        <taxon>Heunggongvirae</taxon>
        <taxon>Uroviricota</taxon>
        <taxon>Caudoviricetes</taxon>
    </lineage>
</organism>
<evidence type="ECO:0000313" key="1">
    <source>
        <dbReference type="EMBL" id="DAE25466.1"/>
    </source>
</evidence>
<dbReference type="EMBL" id="BK015797">
    <property type="protein sequence ID" value="DAE25466.1"/>
    <property type="molecule type" value="Genomic_DNA"/>
</dbReference>
<sequence>MKTKYMRMSAGRDYQVKADQLVNIVQDIAETAIQYGMSIETDKEAEDIAEKNLDEAMSAFLKLTGLNELYTILEGYYVRKDEL</sequence>
<name>A0A8S5R2T8_9CAUD</name>
<proteinExistence type="predicted"/>